<dbReference type="AlphaFoldDB" id="A0A1W7R5C2"/>
<organism evidence="3">
    <name type="scientific">Aedes albopictus</name>
    <name type="common">Asian tiger mosquito</name>
    <name type="synonym">Stegomyia albopicta</name>
    <dbReference type="NCBI Taxonomy" id="7160"/>
    <lineage>
        <taxon>Eukaryota</taxon>
        <taxon>Metazoa</taxon>
        <taxon>Ecdysozoa</taxon>
        <taxon>Arthropoda</taxon>
        <taxon>Hexapoda</taxon>
        <taxon>Insecta</taxon>
        <taxon>Pterygota</taxon>
        <taxon>Neoptera</taxon>
        <taxon>Endopterygota</taxon>
        <taxon>Diptera</taxon>
        <taxon>Nematocera</taxon>
        <taxon>Culicoidea</taxon>
        <taxon>Culicidae</taxon>
        <taxon>Culicinae</taxon>
        <taxon>Aedini</taxon>
        <taxon>Aedes</taxon>
        <taxon>Stegomyia</taxon>
    </lineage>
</organism>
<feature type="transmembrane region" description="Helical" evidence="1">
    <location>
        <begin position="103"/>
        <end position="124"/>
    </location>
</feature>
<keyword evidence="1" id="KW-0812">Transmembrane</keyword>
<reference evidence="3" key="1">
    <citation type="submission" date="2016-03" db="EMBL/GenBank/DDBJ databases">
        <title>RNAseq analyses of the sensorial organs of adult female Aedes albopictus.</title>
        <authorList>
            <person name="Fabrizio L."/>
            <person name="Ribeiro J.M."/>
            <person name="Arca B."/>
        </authorList>
    </citation>
    <scope>NUCLEOTIDE SEQUENCE</scope>
</reference>
<feature type="signal peptide" evidence="2">
    <location>
        <begin position="1"/>
        <end position="25"/>
    </location>
</feature>
<evidence type="ECO:0000256" key="1">
    <source>
        <dbReference type="SAM" id="Phobius"/>
    </source>
</evidence>
<dbReference type="EMBL" id="GEHC01001322">
    <property type="protein sequence ID" value="JAV46323.1"/>
    <property type="molecule type" value="Transcribed_RNA"/>
</dbReference>
<keyword evidence="1" id="KW-0472">Membrane</keyword>
<dbReference type="VEuPathDB" id="VectorBase:AALF007115"/>
<feature type="chain" id="PRO_5013117372" description="Secreted protein" evidence="2">
    <location>
        <begin position="26"/>
        <end position="162"/>
    </location>
</feature>
<name>A0A1W7R5C2_AEDAL</name>
<proteinExistence type="predicted"/>
<keyword evidence="1" id="KW-1133">Transmembrane helix</keyword>
<accession>A0A1W7R5C2</accession>
<sequence length="162" mass="17724">MISDDISSILLICCISLVSLIYGAASNATSTIPCLIDMLNQCPPNSSCDEGLCVCLRTFKQNPDYNKKINNDFCIEIDATLSSGNKSITYDKVYRKAPEAHHIVGGILIPVSAVIVILATIILAKKTQLVQRIRLSLFSNRPRRPAYEDVVLGNDSDDPPII</sequence>
<evidence type="ECO:0000256" key="2">
    <source>
        <dbReference type="SAM" id="SignalP"/>
    </source>
</evidence>
<evidence type="ECO:0000313" key="3">
    <source>
        <dbReference type="EMBL" id="JAV46323.1"/>
    </source>
</evidence>
<protein>
    <recommendedName>
        <fullName evidence="4">Secreted protein</fullName>
    </recommendedName>
</protein>
<keyword evidence="2" id="KW-0732">Signal</keyword>
<evidence type="ECO:0008006" key="4">
    <source>
        <dbReference type="Google" id="ProtNLM"/>
    </source>
</evidence>
<dbReference type="VEuPathDB" id="VectorBase:AALC636_035882"/>